<evidence type="ECO:0000313" key="3">
    <source>
        <dbReference type="Proteomes" id="UP001172673"/>
    </source>
</evidence>
<sequence>MSPPLGHKHAPKAQKLLFINKGVESGQLSRSGTPNEAFRINSFVQNRRRRRESSRGHTSTQSSPDNNESHSVAPNSMSPVEQIASEDMHALIRDFDHHRSTMLMFSSVRPTNNTLDPFNAAVVPINAKTLQFLQYAFSTFSRRTFRAEALPPQTKRAVNMTFRHDDFLRNRLERCIDDKMVMDSTLAVGVTCAGWTIERPDFEKPLELFLGRAINAVRTHLASSHTDSPTDRQWVILSVYSLSISTFWLALARTRGADDLWTALSEHETVQSLDAAVLHLNVARNLIAELGGPLKLEPYILSSLILGDKYLAISRMQPPILALDWDPGRVPQATFALVGDVPVSVGHLGTRLIRTLETHGSSASLRSVILDISDYMRVSRSIWHKAGPDNNTEQWLFLRAQALFHRLLSLRDLALVEECIRSATVNFLLSFARYQGLAVSIKLVVPQLAELVAALECSDIANDPDVQGIMFWALCIAGVTSIVGEYTDGAVYLRLQAQATIVGNVIGLAAESSLKEHCDFLAEHLFLPDEQELELRRFLSIDIGTT</sequence>
<gene>
    <name evidence="2" type="ORF">H2200_012379</name>
</gene>
<feature type="region of interest" description="Disordered" evidence="1">
    <location>
        <begin position="25"/>
        <end position="75"/>
    </location>
</feature>
<feature type="compositionally biased region" description="Polar residues" evidence="1">
    <location>
        <begin position="56"/>
        <end position="75"/>
    </location>
</feature>
<comment type="caution">
    <text evidence="2">The sequence shown here is derived from an EMBL/GenBank/DDBJ whole genome shotgun (WGS) entry which is preliminary data.</text>
</comment>
<dbReference type="EMBL" id="JAPDRK010000023">
    <property type="protein sequence ID" value="KAJ9603084.1"/>
    <property type="molecule type" value="Genomic_DNA"/>
</dbReference>
<dbReference type="AlphaFoldDB" id="A0AA38WXS3"/>
<name>A0AA38WXS3_9EURO</name>
<proteinExistence type="predicted"/>
<reference evidence="2" key="1">
    <citation type="submission" date="2022-10" db="EMBL/GenBank/DDBJ databases">
        <title>Culturing micro-colonial fungi from biological soil crusts in the Mojave desert and describing Neophaeococcomyces mojavensis, and introducing the new genera and species Taxawa tesnikishii.</title>
        <authorList>
            <person name="Kurbessoian T."/>
            <person name="Stajich J.E."/>
        </authorList>
    </citation>
    <scope>NUCLEOTIDE SEQUENCE</scope>
    <source>
        <strain evidence="2">TK_41</strain>
    </source>
</reference>
<evidence type="ECO:0000313" key="2">
    <source>
        <dbReference type="EMBL" id="KAJ9603084.1"/>
    </source>
</evidence>
<evidence type="ECO:0000256" key="1">
    <source>
        <dbReference type="SAM" id="MobiDB-lite"/>
    </source>
</evidence>
<dbReference type="Proteomes" id="UP001172673">
    <property type="component" value="Unassembled WGS sequence"/>
</dbReference>
<keyword evidence="3" id="KW-1185">Reference proteome</keyword>
<accession>A0AA38WXS3</accession>
<dbReference type="PANTHER" id="PTHR37540:SF5">
    <property type="entry name" value="TRANSCRIPTION FACTOR DOMAIN-CONTAINING PROTEIN"/>
    <property type="match status" value="1"/>
</dbReference>
<protein>
    <submittedName>
        <fullName evidence="2">Uncharacterized protein</fullName>
    </submittedName>
</protein>
<organism evidence="2 3">
    <name type="scientific">Cladophialophora chaetospira</name>
    <dbReference type="NCBI Taxonomy" id="386627"/>
    <lineage>
        <taxon>Eukaryota</taxon>
        <taxon>Fungi</taxon>
        <taxon>Dikarya</taxon>
        <taxon>Ascomycota</taxon>
        <taxon>Pezizomycotina</taxon>
        <taxon>Eurotiomycetes</taxon>
        <taxon>Chaetothyriomycetidae</taxon>
        <taxon>Chaetothyriales</taxon>
        <taxon>Herpotrichiellaceae</taxon>
        <taxon>Cladophialophora</taxon>
    </lineage>
</organism>
<dbReference type="PANTHER" id="PTHR37540">
    <property type="entry name" value="TRANSCRIPTION FACTOR (ACR-2), PUTATIVE-RELATED-RELATED"/>
    <property type="match status" value="1"/>
</dbReference>